<dbReference type="SUPFAM" id="SSF46955">
    <property type="entry name" value="Putative DNA-binding domain"/>
    <property type="match status" value="1"/>
</dbReference>
<dbReference type="EMBL" id="LMAR01000036">
    <property type="protein sequence ID" value="KQK30447.1"/>
    <property type="molecule type" value="Genomic_DNA"/>
</dbReference>
<evidence type="ECO:0000313" key="3">
    <source>
        <dbReference type="Proteomes" id="UP000051562"/>
    </source>
</evidence>
<evidence type="ECO:0000313" key="2">
    <source>
        <dbReference type="EMBL" id="KQK30447.1"/>
    </source>
</evidence>
<dbReference type="RefSeq" id="WP_055728298.1">
    <property type="nucleotide sequence ID" value="NZ_LMAR01000036.1"/>
</dbReference>
<dbReference type="Proteomes" id="UP000051562">
    <property type="component" value="Unassembled WGS sequence"/>
</dbReference>
<organism evidence="2 3">
    <name type="scientific">Bosea thiooxidans</name>
    <dbReference type="NCBI Taxonomy" id="53254"/>
    <lineage>
        <taxon>Bacteria</taxon>
        <taxon>Pseudomonadati</taxon>
        <taxon>Pseudomonadota</taxon>
        <taxon>Alphaproteobacteria</taxon>
        <taxon>Hyphomicrobiales</taxon>
        <taxon>Boseaceae</taxon>
        <taxon>Bosea</taxon>
    </lineage>
</organism>
<evidence type="ECO:0000259" key="1">
    <source>
        <dbReference type="Pfam" id="PF12728"/>
    </source>
</evidence>
<dbReference type="Pfam" id="PF12728">
    <property type="entry name" value="HTH_17"/>
    <property type="match status" value="1"/>
</dbReference>
<dbReference type="InterPro" id="IPR041657">
    <property type="entry name" value="HTH_17"/>
</dbReference>
<reference evidence="2 3" key="1">
    <citation type="submission" date="2015-10" db="EMBL/GenBank/DDBJ databases">
        <title>Draft genome of Bosea thiooxidans.</title>
        <authorList>
            <person name="Wang X."/>
        </authorList>
    </citation>
    <scope>NUCLEOTIDE SEQUENCE [LARGE SCALE GENOMIC DNA]</scope>
    <source>
        <strain evidence="2 3">CGMCC 9174</strain>
    </source>
</reference>
<sequence>MGDTQDLTVMTAKEVAEQLRLSRATVTRLAQRGELDRIPVKGRLLFTRLEVVRFVTGQRRPGDRS</sequence>
<dbReference type="AlphaFoldDB" id="A0A0Q3I625"/>
<gene>
    <name evidence="2" type="ORF">ARD30_13560</name>
</gene>
<feature type="domain" description="Helix-turn-helix" evidence="1">
    <location>
        <begin position="9"/>
        <end position="59"/>
    </location>
</feature>
<comment type="caution">
    <text evidence="2">The sequence shown here is derived from an EMBL/GenBank/DDBJ whole genome shotgun (WGS) entry which is preliminary data.</text>
</comment>
<dbReference type="InterPro" id="IPR009061">
    <property type="entry name" value="DNA-bd_dom_put_sf"/>
</dbReference>
<proteinExistence type="predicted"/>
<keyword evidence="3" id="KW-1185">Reference proteome</keyword>
<protein>
    <recommendedName>
        <fullName evidence="1">Helix-turn-helix domain-containing protein</fullName>
    </recommendedName>
</protein>
<accession>A0A0Q3I625</accession>
<name>A0A0Q3I625_9HYPH</name>